<dbReference type="Pfam" id="PF01408">
    <property type="entry name" value="GFO_IDH_MocA"/>
    <property type="match status" value="1"/>
</dbReference>
<dbReference type="PANTHER" id="PTHR43818:SF1">
    <property type="entry name" value="GLYCOSYL HYDROLASE FAMILY 109 PROTEIN"/>
    <property type="match status" value="1"/>
</dbReference>
<dbReference type="GO" id="GO:0016798">
    <property type="term" value="F:hydrolase activity, acting on glycosyl bonds"/>
    <property type="evidence" value="ECO:0007669"/>
    <property type="project" value="UniProtKB-KW"/>
</dbReference>
<evidence type="ECO:0000259" key="7">
    <source>
        <dbReference type="Pfam" id="PF21252"/>
    </source>
</evidence>
<dbReference type="RefSeq" id="WP_240096107.1">
    <property type="nucleotide sequence ID" value="NZ_JAJSON010000009.1"/>
</dbReference>
<dbReference type="Gene3D" id="3.40.50.720">
    <property type="entry name" value="NAD(P)-binding Rossmann-like Domain"/>
    <property type="match status" value="1"/>
</dbReference>
<dbReference type="InterPro" id="IPR036291">
    <property type="entry name" value="NAD(P)-bd_dom_sf"/>
</dbReference>
<dbReference type="SUPFAM" id="SSF51735">
    <property type="entry name" value="NAD(P)-binding Rossmann-fold domains"/>
    <property type="match status" value="1"/>
</dbReference>
<keyword evidence="9" id="KW-1185">Reference proteome</keyword>
<keyword evidence="5" id="KW-0326">Glycosidase</keyword>
<comment type="similarity">
    <text evidence="2">Belongs to the Gfo/Idh/MocA family. Glycosyl hydrolase 109 subfamily.</text>
</comment>
<gene>
    <name evidence="8" type="ORF">LU635_03175</name>
</gene>
<feature type="domain" description="Gfo/Idh/MocA-like oxidoreductase N-terminal" evidence="6">
    <location>
        <begin position="46"/>
        <end position="169"/>
    </location>
</feature>
<evidence type="ECO:0000256" key="1">
    <source>
        <dbReference type="ARBA" id="ARBA00001911"/>
    </source>
</evidence>
<dbReference type="InterPro" id="IPR050463">
    <property type="entry name" value="Gfo/Idh/MocA_oxidrdct_glycsds"/>
</dbReference>
<sequence length="452" mass="50726">MSDSDYSRRKFLTNSSMAMGGIAMMGSGLPFDLMPQSLANNDKPVRLGFVGIGGRGSYHLDVALGMEGVVVPAICEIKPERLYRAKRWIEESGQPTPTLYDRGPTDFRRLCEEEELDAVICSTSWEWHAPICLAAMRNNKHAVCEVPIILTVDDAWELVETFEKTGKWASLALEQAMLESTDGLTLLNMVQKGVFGEILHSESGYVHDLRFVKNNPAEEPWRLAYDVTHNGNLYPDHPMNKIMAYENINHGDRMDHLVSMSSKAEMLHDYAVLNYGKNSEQAKMKFKQGDVNATLIRTVNGKLITLNYDTNTPHPRELFKIQGTKGVYLNGGALEEPKIYLEGRSPKAHQWESASKYLEEYKHPLLKNYNPAPRKSAIRGHGGSGNKTPLTWHLLIKALREGSTPYFDVYDSVTSSIIFPLTVKSVANNSKTVDVPDFTKGKWKTRAPLSFV</sequence>
<dbReference type="Pfam" id="PF21252">
    <property type="entry name" value="Glyco_hydro_109_C"/>
    <property type="match status" value="1"/>
</dbReference>
<evidence type="ECO:0000256" key="2">
    <source>
        <dbReference type="ARBA" id="ARBA00009329"/>
    </source>
</evidence>
<comment type="cofactor">
    <cofactor evidence="1">
        <name>NAD(+)</name>
        <dbReference type="ChEBI" id="CHEBI:57540"/>
    </cofactor>
</comment>
<dbReference type="Proteomes" id="UP001139344">
    <property type="component" value="Unassembled WGS sequence"/>
</dbReference>
<evidence type="ECO:0000259" key="6">
    <source>
        <dbReference type="Pfam" id="PF01408"/>
    </source>
</evidence>
<protein>
    <submittedName>
        <fullName evidence="8">Gfo/Idh/MocA family oxidoreductase</fullName>
    </submittedName>
</protein>
<dbReference type="Gene3D" id="3.30.360.10">
    <property type="entry name" value="Dihydrodipicolinate Reductase, domain 2"/>
    <property type="match status" value="1"/>
</dbReference>
<feature type="domain" description="Glycosyl hydrolase 109 C-terminal" evidence="7">
    <location>
        <begin position="184"/>
        <end position="353"/>
    </location>
</feature>
<dbReference type="InterPro" id="IPR000683">
    <property type="entry name" value="Gfo/Idh/MocA-like_OxRdtase_N"/>
</dbReference>
<evidence type="ECO:0000313" key="9">
    <source>
        <dbReference type="Proteomes" id="UP001139344"/>
    </source>
</evidence>
<dbReference type="EMBL" id="JAJSON010000009">
    <property type="protein sequence ID" value="MCG9970627.1"/>
    <property type="molecule type" value="Genomic_DNA"/>
</dbReference>
<keyword evidence="3" id="KW-0378">Hydrolase</keyword>
<evidence type="ECO:0000313" key="8">
    <source>
        <dbReference type="EMBL" id="MCG9970627.1"/>
    </source>
</evidence>
<dbReference type="PROSITE" id="PS51318">
    <property type="entry name" value="TAT"/>
    <property type="match status" value="1"/>
</dbReference>
<evidence type="ECO:0000256" key="3">
    <source>
        <dbReference type="ARBA" id="ARBA00022801"/>
    </source>
</evidence>
<reference evidence="8" key="1">
    <citation type="submission" date="2021-12" db="EMBL/GenBank/DDBJ databases">
        <title>Description of Gramella crocea sp. nov., a new bacterium isolated from activated sludge.</title>
        <authorList>
            <person name="Zhang X."/>
        </authorList>
    </citation>
    <scope>NUCLEOTIDE SEQUENCE</scope>
    <source>
        <strain evidence="8">YB25</strain>
    </source>
</reference>
<organism evidence="8 9">
    <name type="scientific">Christiangramia crocea</name>
    <dbReference type="NCBI Taxonomy" id="2904124"/>
    <lineage>
        <taxon>Bacteria</taxon>
        <taxon>Pseudomonadati</taxon>
        <taxon>Bacteroidota</taxon>
        <taxon>Flavobacteriia</taxon>
        <taxon>Flavobacteriales</taxon>
        <taxon>Flavobacteriaceae</taxon>
        <taxon>Christiangramia</taxon>
    </lineage>
</organism>
<accession>A0A9X1UUJ8</accession>
<dbReference type="PANTHER" id="PTHR43818">
    <property type="entry name" value="BCDNA.GH03377"/>
    <property type="match status" value="1"/>
</dbReference>
<dbReference type="GO" id="GO:0000166">
    <property type="term" value="F:nucleotide binding"/>
    <property type="evidence" value="ECO:0007669"/>
    <property type="project" value="InterPro"/>
</dbReference>
<evidence type="ECO:0000256" key="4">
    <source>
        <dbReference type="ARBA" id="ARBA00023027"/>
    </source>
</evidence>
<keyword evidence="4" id="KW-0520">NAD</keyword>
<dbReference type="InterPro" id="IPR006311">
    <property type="entry name" value="TAT_signal"/>
</dbReference>
<dbReference type="InterPro" id="IPR049303">
    <property type="entry name" value="Glyco_hydro_109_C"/>
</dbReference>
<comment type="caution">
    <text evidence="8">The sequence shown here is derived from an EMBL/GenBank/DDBJ whole genome shotgun (WGS) entry which is preliminary data.</text>
</comment>
<dbReference type="AlphaFoldDB" id="A0A9X1UUJ8"/>
<name>A0A9X1UUJ8_9FLAO</name>
<evidence type="ECO:0000256" key="5">
    <source>
        <dbReference type="ARBA" id="ARBA00023295"/>
    </source>
</evidence>
<proteinExistence type="inferred from homology"/>